<sequence>MVAPDPDLPPSTPRGKEEKPMSAVEAALRYLAQIQDVMPRLCSNADISVAFLRSTFFEEYTRALHSWLVKKARRTEGDGDEWKHGFGLMEHTSKAVQVQALKHGDLHWKLGEAYLQMVRGGFIELAVEGMHSILARSGHADTIRDVLLSMQDQLLSRPAVVDAVLTEVTRLLGPAFWSTRTFAHMGWTTRWEAASLDFLAAHITNSQKRSYALIHPKSGIGNPYASFMFIVLPTGRF</sequence>
<protein>
    <submittedName>
        <fullName evidence="2">Uncharacterized protein</fullName>
    </submittedName>
</protein>
<dbReference type="EMBL" id="QPFP01000535">
    <property type="protein sequence ID" value="TEB08898.1"/>
    <property type="molecule type" value="Genomic_DNA"/>
</dbReference>
<comment type="caution">
    <text evidence="2">The sequence shown here is derived from an EMBL/GenBank/DDBJ whole genome shotgun (WGS) entry which is preliminary data.</text>
</comment>
<keyword evidence="3" id="KW-1185">Reference proteome</keyword>
<gene>
    <name evidence="2" type="ORF">FA13DRAFT_1137061</name>
</gene>
<organism evidence="2 3">
    <name type="scientific">Coprinellus micaceus</name>
    <name type="common">Glistening ink-cap mushroom</name>
    <name type="synonym">Coprinus micaceus</name>
    <dbReference type="NCBI Taxonomy" id="71717"/>
    <lineage>
        <taxon>Eukaryota</taxon>
        <taxon>Fungi</taxon>
        <taxon>Dikarya</taxon>
        <taxon>Basidiomycota</taxon>
        <taxon>Agaricomycotina</taxon>
        <taxon>Agaricomycetes</taxon>
        <taxon>Agaricomycetidae</taxon>
        <taxon>Agaricales</taxon>
        <taxon>Agaricineae</taxon>
        <taxon>Psathyrellaceae</taxon>
        <taxon>Coprinellus</taxon>
    </lineage>
</organism>
<evidence type="ECO:0000256" key="1">
    <source>
        <dbReference type="SAM" id="MobiDB-lite"/>
    </source>
</evidence>
<dbReference type="Proteomes" id="UP000298030">
    <property type="component" value="Unassembled WGS sequence"/>
</dbReference>
<name>A0A4Y7RIQ9_COPMI</name>
<evidence type="ECO:0000313" key="3">
    <source>
        <dbReference type="Proteomes" id="UP000298030"/>
    </source>
</evidence>
<proteinExistence type="predicted"/>
<reference evidence="2 3" key="1">
    <citation type="journal article" date="2019" name="Nat. Ecol. Evol.">
        <title>Megaphylogeny resolves global patterns of mushroom evolution.</title>
        <authorList>
            <person name="Varga T."/>
            <person name="Krizsan K."/>
            <person name="Foldi C."/>
            <person name="Dima B."/>
            <person name="Sanchez-Garcia M."/>
            <person name="Sanchez-Ramirez S."/>
            <person name="Szollosi G.J."/>
            <person name="Szarkandi J.G."/>
            <person name="Papp V."/>
            <person name="Albert L."/>
            <person name="Andreopoulos W."/>
            <person name="Angelini C."/>
            <person name="Antonin V."/>
            <person name="Barry K.W."/>
            <person name="Bougher N.L."/>
            <person name="Buchanan P."/>
            <person name="Buyck B."/>
            <person name="Bense V."/>
            <person name="Catcheside P."/>
            <person name="Chovatia M."/>
            <person name="Cooper J."/>
            <person name="Damon W."/>
            <person name="Desjardin D."/>
            <person name="Finy P."/>
            <person name="Geml J."/>
            <person name="Haridas S."/>
            <person name="Hughes K."/>
            <person name="Justo A."/>
            <person name="Karasinski D."/>
            <person name="Kautmanova I."/>
            <person name="Kiss B."/>
            <person name="Kocsube S."/>
            <person name="Kotiranta H."/>
            <person name="LaButti K.M."/>
            <person name="Lechner B.E."/>
            <person name="Liimatainen K."/>
            <person name="Lipzen A."/>
            <person name="Lukacs Z."/>
            <person name="Mihaltcheva S."/>
            <person name="Morgado L.N."/>
            <person name="Niskanen T."/>
            <person name="Noordeloos M.E."/>
            <person name="Ohm R.A."/>
            <person name="Ortiz-Santana B."/>
            <person name="Ovrebo C."/>
            <person name="Racz N."/>
            <person name="Riley R."/>
            <person name="Savchenko A."/>
            <person name="Shiryaev A."/>
            <person name="Soop K."/>
            <person name="Spirin V."/>
            <person name="Szebenyi C."/>
            <person name="Tomsovsky M."/>
            <person name="Tulloss R.E."/>
            <person name="Uehling J."/>
            <person name="Grigoriev I.V."/>
            <person name="Vagvolgyi C."/>
            <person name="Papp T."/>
            <person name="Martin F.M."/>
            <person name="Miettinen O."/>
            <person name="Hibbett D.S."/>
            <person name="Nagy L.G."/>
        </authorList>
    </citation>
    <scope>NUCLEOTIDE SEQUENCE [LARGE SCALE GENOMIC DNA]</scope>
    <source>
        <strain evidence="2 3">FP101781</strain>
    </source>
</reference>
<feature type="compositionally biased region" description="Pro residues" evidence="1">
    <location>
        <begin position="1"/>
        <end position="12"/>
    </location>
</feature>
<accession>A0A4Y7RIQ9</accession>
<feature type="region of interest" description="Disordered" evidence="1">
    <location>
        <begin position="1"/>
        <end position="20"/>
    </location>
</feature>
<evidence type="ECO:0000313" key="2">
    <source>
        <dbReference type="EMBL" id="TEB08898.1"/>
    </source>
</evidence>
<dbReference type="AlphaFoldDB" id="A0A4Y7RIQ9"/>